<dbReference type="AlphaFoldDB" id="A0A031M895"/>
<dbReference type="EMBL" id="FOUA01000001">
    <property type="protein sequence ID" value="SFL81964.1"/>
    <property type="molecule type" value="Genomic_DNA"/>
</dbReference>
<protein>
    <submittedName>
        <fullName evidence="3">Uncharacterized protein</fullName>
    </submittedName>
</protein>
<dbReference type="RefSeq" id="WP_036993174.1">
    <property type="nucleotide sequence ID" value="NZ_FOGN01000001.1"/>
</dbReference>
<feature type="signal peptide" evidence="1">
    <location>
        <begin position="1"/>
        <end position="21"/>
    </location>
</feature>
<organism evidence="3 4">
    <name type="scientific">Halopseudomonas bauzanensis</name>
    <dbReference type="NCBI Taxonomy" id="653930"/>
    <lineage>
        <taxon>Bacteria</taxon>
        <taxon>Pseudomonadati</taxon>
        <taxon>Pseudomonadota</taxon>
        <taxon>Gammaproteobacteria</taxon>
        <taxon>Pseudomonadales</taxon>
        <taxon>Pseudomonadaceae</taxon>
        <taxon>Halopseudomonas</taxon>
    </lineage>
</organism>
<proteinExistence type="predicted"/>
<keyword evidence="4" id="KW-1185">Reference proteome</keyword>
<dbReference type="OrthoDB" id="6458069at2"/>
<dbReference type="EMBL" id="FOGN01000001">
    <property type="protein sequence ID" value="SER33845.1"/>
    <property type="molecule type" value="Genomic_DNA"/>
</dbReference>
<reference evidence="4 5" key="1">
    <citation type="submission" date="2016-10" db="EMBL/GenBank/DDBJ databases">
        <authorList>
            <person name="de Groot N.N."/>
        </authorList>
    </citation>
    <scope>NUCLEOTIDE SEQUENCE [LARGE SCALE GENOMIC DNA]</scope>
    <source>
        <strain evidence="3 4">CGMCC 1.9095</strain>
        <strain evidence="2 5">DSM 22558</strain>
    </source>
</reference>
<evidence type="ECO:0000313" key="5">
    <source>
        <dbReference type="Proteomes" id="UP000186904"/>
    </source>
</evidence>
<gene>
    <name evidence="3" type="ORF">SAMN04487855_1383</name>
    <name evidence="2" type="ORF">SAMN05216589_0241</name>
</gene>
<evidence type="ECO:0000313" key="3">
    <source>
        <dbReference type="EMBL" id="SFL81964.1"/>
    </source>
</evidence>
<name>A0A031M895_9GAMM</name>
<keyword evidence="1" id="KW-0732">Signal</keyword>
<evidence type="ECO:0000313" key="4">
    <source>
        <dbReference type="Proteomes" id="UP000186599"/>
    </source>
</evidence>
<dbReference type="Proteomes" id="UP000186904">
    <property type="component" value="Unassembled WGS sequence"/>
</dbReference>
<sequence>MKKTAIALTVAGLLSAGSVLASSPEWVSGWGMGITEYSVNDGRGNELYISCPDDEYEHVKAYATVNGNTKNSEDQPGFTVIVDGEVYDNPFFTDCRVCAANFEHFWGAFIKARELQIKVDGKTAALPTKNISKVVLPLNHPENSCTSAW</sequence>
<feature type="chain" id="PRO_5010401298" evidence="1">
    <location>
        <begin position="22"/>
        <end position="149"/>
    </location>
</feature>
<dbReference type="Proteomes" id="UP000186599">
    <property type="component" value="Unassembled WGS sequence"/>
</dbReference>
<accession>A0A031M895</accession>
<evidence type="ECO:0000313" key="2">
    <source>
        <dbReference type="EMBL" id="SER33845.1"/>
    </source>
</evidence>
<dbReference type="STRING" id="653930.SAMN05216589_0241"/>
<evidence type="ECO:0000256" key="1">
    <source>
        <dbReference type="SAM" id="SignalP"/>
    </source>
</evidence>